<comment type="similarity">
    <text evidence="3">Belongs to the methyltransferase superfamily. LCMT family.</text>
</comment>
<evidence type="ECO:0000256" key="15">
    <source>
        <dbReference type="ARBA" id="ARBA00049250"/>
    </source>
</evidence>
<keyword evidence="8" id="KW-0808">Transferase</keyword>
<gene>
    <name evidence="17" type="ORF">QTP70_023220</name>
</gene>
<accession>A0AAE0V9S3</accession>
<dbReference type="EC" id="2.1.1.290" evidence="5"/>
<evidence type="ECO:0000256" key="8">
    <source>
        <dbReference type="ARBA" id="ARBA00022679"/>
    </source>
</evidence>
<dbReference type="GO" id="GO:0031591">
    <property type="term" value="P:wybutosine biosynthetic process"/>
    <property type="evidence" value="ECO:0007669"/>
    <property type="project" value="TreeGrafter"/>
</dbReference>
<dbReference type="PANTHER" id="PTHR46529">
    <property type="entry name" value="TRNA WYBUTOSINE-SYNTHESIZING PROTEIN 4"/>
    <property type="match status" value="1"/>
</dbReference>
<evidence type="ECO:0000256" key="3">
    <source>
        <dbReference type="ARBA" id="ARBA00010703"/>
    </source>
</evidence>
<dbReference type="SUPFAM" id="SSF53335">
    <property type="entry name" value="S-adenosyl-L-methionine-dependent methyltransferases"/>
    <property type="match status" value="1"/>
</dbReference>
<evidence type="ECO:0000313" key="17">
    <source>
        <dbReference type="EMBL" id="KAK3543508.1"/>
    </source>
</evidence>
<dbReference type="InterPro" id="IPR007213">
    <property type="entry name" value="Ppm1/Ppm2/Tcmp"/>
</dbReference>
<keyword evidence="10" id="KW-0819">tRNA processing</keyword>
<evidence type="ECO:0000256" key="14">
    <source>
        <dbReference type="ARBA" id="ARBA00030847"/>
    </source>
</evidence>
<comment type="caution">
    <text evidence="17">The sequence shown here is derived from an EMBL/GenBank/DDBJ whole genome shotgun (WGS) entry which is preliminary data.</text>
</comment>
<evidence type="ECO:0000256" key="12">
    <source>
        <dbReference type="ARBA" id="ARBA00029750"/>
    </source>
</evidence>
<evidence type="ECO:0000256" key="5">
    <source>
        <dbReference type="ARBA" id="ARBA00012779"/>
    </source>
</evidence>
<dbReference type="Gene3D" id="3.40.50.150">
    <property type="entry name" value="Vaccinia Virus protein VP39"/>
    <property type="match status" value="1"/>
</dbReference>
<proteinExistence type="inferred from homology"/>
<dbReference type="EMBL" id="JAUCMX010000006">
    <property type="protein sequence ID" value="KAK3543508.1"/>
    <property type="molecule type" value="Genomic_DNA"/>
</dbReference>
<dbReference type="PANTHER" id="PTHR46529:SF1">
    <property type="entry name" value="TRNA WYBUTOSINE-SYNTHESIZING PROTEIN 4"/>
    <property type="match status" value="1"/>
</dbReference>
<evidence type="ECO:0000256" key="13">
    <source>
        <dbReference type="ARBA" id="ARBA00030231"/>
    </source>
</evidence>
<dbReference type="FunFam" id="3.40.50.150:FF:000207">
    <property type="entry name" value="Leucine carboxyl methyltransferase 2"/>
    <property type="match status" value="1"/>
</dbReference>
<comment type="catalytic activity">
    <reaction evidence="1">
        <text>7-[(3S)-3-amino-3-carboxypropyl]wyosine(37) in tRNA(Phe) + S-adenosyl-L-methionine = 7-[(3S)-(3-amino-3-methoxycarbonyl)propyl]wyosine(37) in tRNA(Phe) + S-adenosyl-L-homocysteine</text>
        <dbReference type="Rhea" id="RHEA:36903"/>
        <dbReference type="Rhea" id="RHEA-COMP:10379"/>
        <dbReference type="Rhea" id="RHEA-COMP:11844"/>
        <dbReference type="ChEBI" id="CHEBI:57856"/>
        <dbReference type="ChEBI" id="CHEBI:59789"/>
        <dbReference type="ChEBI" id="CHEBI:73543"/>
        <dbReference type="ChEBI" id="CHEBI:74275"/>
        <dbReference type="EC" id="2.1.1.290"/>
    </reaction>
</comment>
<evidence type="ECO:0000256" key="10">
    <source>
        <dbReference type="ARBA" id="ARBA00022694"/>
    </source>
</evidence>
<comment type="pathway">
    <text evidence="2">tRNA modification; wybutosine-tRNA(Phe) biosynthesis.</text>
</comment>
<evidence type="ECO:0000256" key="4">
    <source>
        <dbReference type="ARBA" id="ARBA00012155"/>
    </source>
</evidence>
<dbReference type="Gene3D" id="2.120.10.80">
    <property type="entry name" value="Kelch-type beta propeller"/>
    <property type="match status" value="1"/>
</dbReference>
<reference evidence="17" key="1">
    <citation type="submission" date="2023-06" db="EMBL/GenBank/DDBJ databases">
        <title>Male Hemibagrus guttatus genome.</title>
        <authorList>
            <person name="Bian C."/>
        </authorList>
    </citation>
    <scope>NUCLEOTIDE SEQUENCE</scope>
    <source>
        <strain evidence="17">Male_cb2023</strain>
        <tissue evidence="17">Muscle</tissue>
    </source>
</reference>
<evidence type="ECO:0000256" key="16">
    <source>
        <dbReference type="ARBA" id="ARBA00061925"/>
    </source>
</evidence>
<evidence type="ECO:0000256" key="11">
    <source>
        <dbReference type="ARBA" id="ARBA00025588"/>
    </source>
</evidence>
<evidence type="ECO:0000256" key="1">
    <source>
        <dbReference type="ARBA" id="ARBA00001806"/>
    </source>
</evidence>
<dbReference type="InterPro" id="IPR011043">
    <property type="entry name" value="Gal_Oxase/kelch_b-propeller"/>
</dbReference>
<evidence type="ECO:0000313" key="18">
    <source>
        <dbReference type="Proteomes" id="UP001274896"/>
    </source>
</evidence>
<dbReference type="GO" id="GO:0008175">
    <property type="term" value="F:tRNA methyltransferase activity"/>
    <property type="evidence" value="ECO:0007669"/>
    <property type="project" value="TreeGrafter"/>
</dbReference>
<dbReference type="FunFam" id="2.120.10.80:FF:000084">
    <property type="entry name" value="Leucine carboxyl methyltransferase 2"/>
    <property type="match status" value="1"/>
</dbReference>
<dbReference type="AlphaFoldDB" id="A0AAE0V9S3"/>
<comment type="function">
    <text evidence="11">Probable S-adenosyl-L-methionine-dependent methyltransferase that acts as a component of the wybutosine biosynthesis pathway. Wybutosine is a hyper modified guanosine with a tricyclic base found at the 3'-position adjacent to the anticodon of eukaryotic phenylalanine tRNA. May methylate the carboxyl group of leucine residues to form alpha-leucine ester residues.</text>
</comment>
<dbReference type="InterPro" id="IPR015915">
    <property type="entry name" value="Kelch-typ_b-propeller"/>
</dbReference>
<evidence type="ECO:0000256" key="6">
    <source>
        <dbReference type="ARBA" id="ARBA00018045"/>
    </source>
</evidence>
<dbReference type="EC" id="2.3.1.231" evidence="4"/>
<evidence type="ECO:0000256" key="9">
    <source>
        <dbReference type="ARBA" id="ARBA00022691"/>
    </source>
</evidence>
<dbReference type="Proteomes" id="UP001274896">
    <property type="component" value="Unassembled WGS sequence"/>
</dbReference>
<dbReference type="SUPFAM" id="SSF50965">
    <property type="entry name" value="Galactose oxidase, central domain"/>
    <property type="match status" value="1"/>
</dbReference>
<evidence type="ECO:0000256" key="2">
    <source>
        <dbReference type="ARBA" id="ARBA00004797"/>
    </source>
</evidence>
<comment type="subunit">
    <text evidence="16">Interacts with RNF144B/IBRDC2.</text>
</comment>
<keyword evidence="7" id="KW-0489">Methyltransferase</keyword>
<organism evidence="17 18">
    <name type="scientific">Hemibagrus guttatus</name>
    <dbReference type="NCBI Taxonomy" id="175788"/>
    <lineage>
        <taxon>Eukaryota</taxon>
        <taxon>Metazoa</taxon>
        <taxon>Chordata</taxon>
        <taxon>Craniata</taxon>
        <taxon>Vertebrata</taxon>
        <taxon>Euteleostomi</taxon>
        <taxon>Actinopterygii</taxon>
        <taxon>Neopterygii</taxon>
        <taxon>Teleostei</taxon>
        <taxon>Ostariophysi</taxon>
        <taxon>Siluriformes</taxon>
        <taxon>Bagridae</taxon>
        <taxon>Hemibagrus</taxon>
    </lineage>
</organism>
<name>A0AAE0V9S3_9TELE</name>
<dbReference type="GO" id="GO:0030488">
    <property type="term" value="P:tRNA methylation"/>
    <property type="evidence" value="ECO:0007669"/>
    <property type="project" value="TreeGrafter"/>
</dbReference>
<sequence>MLPTLWEQYGDDPFLFQHDCTPVQGTNDSSVVSKMSAAAQGYFHDDFLRHFVGKASRRAPLINRGYYVRWKAVDHCVKQFLCATDACDRRQILSLGAGFDSLYFRLRSEGVLERVSVFEVDFPDVARRKSAVIDSNHILKDALPDFRVLAGPVYVNSAQYKLLGVDVRNEREVEEVLSAAGLQWNSPTLILSEVVLTYMETRWSDAVIGWAAEMLPHALFVMYEQIRPEDPFGAVMQNHFLKLNSKIHALCQYPDTAAQTERLLQKGWEKCVCLDMNQFYFSLLTEDERDRVEKLEPFDEFEEWHQKCSHYFILTASKGSLTAQAVLTLPTDTPVPLIKLDLEHFPVAVRLIAEAPYVEAVGMASSLLEPGVVLLTGGCGRRGRNTAAMLLIRDNTAWRYATVEPEGQKGVRMYHSMTSVPGCGAVILGGRTSPHNPIDDILRVTYLTDRFNSKNILVSLEKMMCTGTAPRPRWRHTATLLSHDDRNYLFVFGGRTEREPVLGDAHFLCLEDQHWTDVPLEGCIPEPRHSHSACAYRQGLVVCGGLGRGGVPLGDVVLLKPTSTGFCWESLHVCPALVPRYSHSAHVIDENLVVVGGVWIQADGVPGIAVINMTTRVSVEFSLDTSFVPWPLMLHSFCSELLDSDGAEMMLIGGGGNCFSFGTHLNSQPVILDLRNMAHLDHPVKTPLET</sequence>
<protein>
    <recommendedName>
        <fullName evidence="6">tRNA wybutosine-synthesizing protein 4</fullName>
        <ecNumber evidence="5">2.1.1.290</ecNumber>
        <ecNumber evidence="4">2.3.1.231</ecNumber>
    </recommendedName>
    <alternativeName>
        <fullName evidence="13">Leucine carboxyl methyltransferase 2</fullName>
    </alternativeName>
    <alternativeName>
        <fullName evidence="14">tRNA(Phe) (7-(3-amino-3-(methoxycarbonyl)propyl)wyosine(37)-N)-methoxycarbonyltransferase</fullName>
    </alternativeName>
    <alternativeName>
        <fullName evidence="12">tRNA(Phe) (7-(3-amino-3-carboxypropyl)wyosine(37)-O)-methyltransferase</fullName>
    </alternativeName>
</protein>
<keyword evidence="9" id="KW-0949">S-adenosyl-L-methionine</keyword>
<dbReference type="Pfam" id="PF24681">
    <property type="entry name" value="Kelch_KLHDC2_KLHL20_DRC7"/>
    <property type="match status" value="1"/>
</dbReference>
<comment type="catalytic activity">
    <reaction evidence="15">
        <text>7-[(3S)-(3-amino-3-methoxycarbonyl)propyl]wyosine(37) in tRNA(Phe) + S-adenosyl-L-methionine + CO2 = wybutosine(37) in tRNA(Phe) + S-adenosyl-L-homocysteine + 2 H(+)</text>
        <dbReference type="Rhea" id="RHEA:37119"/>
        <dbReference type="Rhea" id="RHEA-COMP:11844"/>
        <dbReference type="Rhea" id="RHEA-COMP:11847"/>
        <dbReference type="ChEBI" id="CHEBI:15378"/>
        <dbReference type="ChEBI" id="CHEBI:16526"/>
        <dbReference type="ChEBI" id="CHEBI:57856"/>
        <dbReference type="ChEBI" id="CHEBI:59789"/>
        <dbReference type="ChEBI" id="CHEBI:73544"/>
        <dbReference type="ChEBI" id="CHEBI:74275"/>
        <dbReference type="EC" id="2.3.1.231"/>
    </reaction>
</comment>
<dbReference type="InterPro" id="IPR029063">
    <property type="entry name" value="SAM-dependent_MTases_sf"/>
</dbReference>
<dbReference type="Pfam" id="PF04072">
    <property type="entry name" value="LCM"/>
    <property type="match status" value="1"/>
</dbReference>
<keyword evidence="18" id="KW-1185">Reference proteome</keyword>
<evidence type="ECO:0000256" key="7">
    <source>
        <dbReference type="ARBA" id="ARBA00022603"/>
    </source>
</evidence>